<keyword evidence="4" id="KW-1133">Transmembrane helix</keyword>
<dbReference type="InterPro" id="IPR011990">
    <property type="entry name" value="TPR-like_helical_dom_sf"/>
</dbReference>
<dbReference type="PANTHER" id="PTHR44858:SF1">
    <property type="entry name" value="UDP-N-ACETYLGLUCOSAMINE--PEPTIDE N-ACETYLGLUCOSAMINYLTRANSFERASE SPINDLY-RELATED"/>
    <property type="match status" value="1"/>
</dbReference>
<dbReference type="InterPro" id="IPR019734">
    <property type="entry name" value="TPR_rpt"/>
</dbReference>
<feature type="non-terminal residue" evidence="5">
    <location>
        <position position="261"/>
    </location>
</feature>
<evidence type="ECO:0000256" key="1">
    <source>
        <dbReference type="ARBA" id="ARBA00022737"/>
    </source>
</evidence>
<dbReference type="Pfam" id="PF00515">
    <property type="entry name" value="TPR_1"/>
    <property type="match status" value="1"/>
</dbReference>
<feature type="repeat" description="TPR" evidence="3">
    <location>
        <begin position="209"/>
        <end position="242"/>
    </location>
</feature>
<dbReference type="InterPro" id="IPR050498">
    <property type="entry name" value="Ycf3"/>
</dbReference>
<dbReference type="Pfam" id="PF13181">
    <property type="entry name" value="TPR_8"/>
    <property type="match status" value="1"/>
</dbReference>
<accession>A0A061QUJ0</accession>
<sequence>MVLAVTTPRFLFKWNCQQRATRSQDKGTGKAPLSNLSVARPIPLGGGLPNGSRSIQNATRCSALNETLSEEATYFAGHIFDISEGLETPVQLFYLLTLLGLLVTGAFLVVRQVLVRNELEQTIKVLGERKRRGEATAEDYFELGVILVRKKLYTQATQNLRKAQEMWDGEPEELAQVHNAIGFSFFNMGKYDLAVKEYKQAVGLQPGYVTAWNNLGDAYESMKKYAEAVDCYSEVLSYAPDNKIANARKKALEGKTRRRVP</sequence>
<keyword evidence="1" id="KW-0677">Repeat</keyword>
<organism evidence="5">
    <name type="scientific">Tetraselmis sp. GSL018</name>
    <dbReference type="NCBI Taxonomy" id="582737"/>
    <lineage>
        <taxon>Eukaryota</taxon>
        <taxon>Viridiplantae</taxon>
        <taxon>Chlorophyta</taxon>
        <taxon>core chlorophytes</taxon>
        <taxon>Chlorodendrophyceae</taxon>
        <taxon>Chlorodendrales</taxon>
        <taxon>Chlorodendraceae</taxon>
        <taxon>Tetraselmis</taxon>
    </lineage>
</organism>
<feature type="repeat" description="TPR" evidence="3">
    <location>
        <begin position="175"/>
        <end position="208"/>
    </location>
</feature>
<dbReference type="EMBL" id="GBEZ01022511">
    <property type="protein sequence ID" value="JAC64332.1"/>
    <property type="molecule type" value="Transcribed_RNA"/>
</dbReference>
<dbReference type="PROSITE" id="PS50293">
    <property type="entry name" value="TPR_REGION"/>
    <property type="match status" value="1"/>
</dbReference>
<reference evidence="5" key="1">
    <citation type="submission" date="2014-05" db="EMBL/GenBank/DDBJ databases">
        <title>The transcriptome of the halophilic microalga Tetraselmis sp. GSL018 isolated from the Great Salt Lake, Utah.</title>
        <authorList>
            <person name="Jinkerson R.E."/>
            <person name="D'Adamo S."/>
            <person name="Posewitz M.C."/>
        </authorList>
    </citation>
    <scope>NUCLEOTIDE SEQUENCE</scope>
    <source>
        <strain evidence="5">GSL018</strain>
    </source>
</reference>
<dbReference type="SUPFAM" id="SSF48452">
    <property type="entry name" value="TPR-like"/>
    <property type="match status" value="1"/>
</dbReference>
<evidence type="ECO:0000256" key="4">
    <source>
        <dbReference type="SAM" id="Phobius"/>
    </source>
</evidence>
<feature type="transmembrane region" description="Helical" evidence="4">
    <location>
        <begin position="92"/>
        <end position="110"/>
    </location>
</feature>
<keyword evidence="4" id="KW-0812">Transmembrane</keyword>
<dbReference type="Gene3D" id="1.25.40.10">
    <property type="entry name" value="Tetratricopeptide repeat domain"/>
    <property type="match status" value="1"/>
</dbReference>
<evidence type="ECO:0000313" key="5">
    <source>
        <dbReference type="EMBL" id="JAC64332.1"/>
    </source>
</evidence>
<evidence type="ECO:0000256" key="2">
    <source>
        <dbReference type="ARBA" id="ARBA00022803"/>
    </source>
</evidence>
<protein>
    <submittedName>
        <fullName evidence="5">Uncharacterized protein</fullName>
    </submittedName>
</protein>
<dbReference type="PANTHER" id="PTHR44858">
    <property type="entry name" value="TETRATRICOPEPTIDE REPEAT PROTEIN 6"/>
    <property type="match status" value="1"/>
</dbReference>
<gene>
    <name evidence="5" type="ORF">TSPGSL018_18533</name>
</gene>
<dbReference type="PROSITE" id="PS50005">
    <property type="entry name" value="TPR"/>
    <property type="match status" value="2"/>
</dbReference>
<keyword evidence="4" id="KW-0472">Membrane</keyword>
<evidence type="ECO:0000256" key="3">
    <source>
        <dbReference type="PROSITE-ProRule" id="PRU00339"/>
    </source>
</evidence>
<keyword evidence="2 3" id="KW-0802">TPR repeat</keyword>
<name>A0A061QUJ0_9CHLO</name>
<dbReference type="SMART" id="SM00028">
    <property type="entry name" value="TPR"/>
    <property type="match status" value="3"/>
</dbReference>
<dbReference type="AlphaFoldDB" id="A0A061QUJ0"/>
<proteinExistence type="predicted"/>